<name>A0AAD1DUC8_CHRID</name>
<feature type="signal peptide" evidence="1">
    <location>
        <begin position="1"/>
        <end position="18"/>
    </location>
</feature>
<feature type="chain" id="PRO_5041916477" description="DUF8202 domain-containing protein" evidence="1">
    <location>
        <begin position="19"/>
        <end position="986"/>
    </location>
</feature>
<evidence type="ECO:0000313" key="3">
    <source>
        <dbReference type="EMBL" id="AZB16693.1"/>
    </source>
</evidence>
<dbReference type="RefSeq" id="WP_123861262.1">
    <property type="nucleotide sequence ID" value="NZ_CP033930.1"/>
</dbReference>
<protein>
    <recommendedName>
        <fullName evidence="2">DUF8202 domain-containing protein</fullName>
    </recommendedName>
</protein>
<evidence type="ECO:0000256" key="1">
    <source>
        <dbReference type="SAM" id="SignalP"/>
    </source>
</evidence>
<feature type="domain" description="DUF8202" evidence="2">
    <location>
        <begin position="271"/>
        <end position="446"/>
    </location>
</feature>
<feature type="domain" description="DUF8202" evidence="2">
    <location>
        <begin position="695"/>
        <end position="874"/>
    </location>
</feature>
<reference evidence="3 4" key="1">
    <citation type="submission" date="2018-11" db="EMBL/GenBank/DDBJ databases">
        <title>Proposal to divide the Flavobacteriaceae and reorganize its genera based on Amino Acid Identity values calculated from whole genome sequences.</title>
        <authorList>
            <person name="Nicholson A.C."/>
            <person name="Gulvik C.A."/>
            <person name="Whitney A.M."/>
            <person name="Humrighouse B.W."/>
            <person name="Bell M."/>
            <person name="Holmes B."/>
            <person name="Steigerwalt A.G."/>
            <person name="Villarma A."/>
            <person name="Sheth M."/>
            <person name="Batra D."/>
            <person name="Pryor J."/>
            <person name="Bernardet J.-F."/>
            <person name="Hugo C."/>
            <person name="Kampfer P."/>
            <person name="Newman J."/>
            <person name="McQuiston J.R."/>
        </authorList>
    </citation>
    <scope>NUCLEOTIDE SEQUENCE [LARGE SCALE GENOMIC DNA]</scope>
    <source>
        <strain evidence="3 4">H5559</strain>
    </source>
</reference>
<proteinExistence type="predicted"/>
<keyword evidence="1" id="KW-0732">Signal</keyword>
<gene>
    <name evidence="3" type="ORF">EG352_02340</name>
</gene>
<organism evidence="3 4">
    <name type="scientific">Chryseobacterium indologenes</name>
    <name type="common">Flavobacterium indologenes</name>
    <dbReference type="NCBI Taxonomy" id="253"/>
    <lineage>
        <taxon>Bacteria</taxon>
        <taxon>Pseudomonadati</taxon>
        <taxon>Bacteroidota</taxon>
        <taxon>Flavobacteriia</taxon>
        <taxon>Flavobacteriales</taxon>
        <taxon>Weeksellaceae</taxon>
        <taxon>Chryseobacterium group</taxon>
        <taxon>Chryseobacterium</taxon>
    </lineage>
</organism>
<dbReference type="InterPro" id="IPR058515">
    <property type="entry name" value="DUF8202"/>
</dbReference>
<dbReference type="EMBL" id="CP033930">
    <property type="protein sequence ID" value="AZB16693.1"/>
    <property type="molecule type" value="Genomic_DNA"/>
</dbReference>
<evidence type="ECO:0000313" key="4">
    <source>
        <dbReference type="Proteomes" id="UP000269015"/>
    </source>
</evidence>
<evidence type="ECO:0000259" key="2">
    <source>
        <dbReference type="Pfam" id="PF26628"/>
    </source>
</evidence>
<dbReference type="AlphaFoldDB" id="A0AAD1DUC8"/>
<dbReference type="Pfam" id="PF26628">
    <property type="entry name" value="DUF8202"/>
    <property type="match status" value="2"/>
</dbReference>
<sequence>MKKQLFFVFSLGSCTLWAQSPGGVSGNLQIWVKADAGTGTTTDNTQVSIWENQKVGGVNGIANQGMPGYYGDPGIGARPVYRSATSIPSFNFNPAIQIVSTDGYRSGYKFPLGFPDNTTNALTSYTHLSRTTSASYRSVFVMNGTTRNSNPGTIAGVWQSPFFGTQNNRPEFYNEKESGDVFFGTNTINTVGTNMPSIQSYYNSLSGANMNYFFDNNGLTYGQPSNNVSSTSNYPGLVLLMDNDGGNGSTSLAGDRIGEFILYSGTQTPAERQRVNSYLAYKYGITLDQSTPQSYIASDATTAMWNHTSTNASTYNKNIAGIGRDNGSALNQKQSNSVNEDVSQVVISAGNFVASNADNTSNLADMQFLSWGDNGLRRSYNAPVVPPNGSRANYRMAAVWKAQRTSGFTQPVTVALPAVPVNTIYMVRSTDTVFDGSDTWVPMSVTTVNGESYVQTPANIDFSDSGGDYFTFATFVIGPGGVDSGLRMWLRADKNFSPSIWEDQSIAGNDYTQTNATRQPSLVPADIKHNYNPSVDFGDATAAGAKFMSIPNGQPYTANGMDSSFFMMINPRSFGPSTYNEYFGFGGTTTTATLTEANWPSYTNNGNNGSMQVYPYGVSTMNRIKDKTQLPDYSYTIGGSITYGLDGQNQNVSAVVAATNSRTASGAILGSQPSYFPNADIGEAIGYERELPAIEKQRVRSYLAVKYGVTLQQPQNYIASNQSVTWDSSLNTGFNNNVFGMAKDDATILDQVVSSSINSENNIILTISTSNDFVSSNIDPGRVTFLRDNTFLMMGDNNNQTLSLLNYGTAPGKIIQRSWLAQRKNNTAATWLQTDLSGYTGIVATDKAYMVIADDAAFSQNVQLVPATSFTGGKAVFRYSFPSNKYFTFGINLQTYCTKDPAAGTPDAYTKIGISGYTNIQNGWPGAVPNGFMALESKDKGMVITRTTSANIALPIEGMLIYDTFDKCFKLYNGTAWNCITRSCND</sequence>
<accession>A0AAD1DUC8</accession>
<dbReference type="Proteomes" id="UP000269015">
    <property type="component" value="Chromosome"/>
</dbReference>